<proteinExistence type="predicted"/>
<protein>
    <submittedName>
        <fullName evidence="1">Uncharacterized protein</fullName>
    </submittedName>
</protein>
<accession>A0A7J7MJD6</accession>
<organism evidence="1 2">
    <name type="scientific">Kingdonia uniflora</name>
    <dbReference type="NCBI Taxonomy" id="39325"/>
    <lineage>
        <taxon>Eukaryota</taxon>
        <taxon>Viridiplantae</taxon>
        <taxon>Streptophyta</taxon>
        <taxon>Embryophyta</taxon>
        <taxon>Tracheophyta</taxon>
        <taxon>Spermatophyta</taxon>
        <taxon>Magnoliopsida</taxon>
        <taxon>Ranunculales</taxon>
        <taxon>Circaeasteraceae</taxon>
        <taxon>Kingdonia</taxon>
    </lineage>
</organism>
<dbReference type="AlphaFoldDB" id="A0A7J7MJD6"/>
<gene>
    <name evidence="1" type="ORF">GIB67_018414</name>
</gene>
<name>A0A7J7MJD6_9MAGN</name>
<evidence type="ECO:0000313" key="2">
    <source>
        <dbReference type="Proteomes" id="UP000541444"/>
    </source>
</evidence>
<dbReference type="EMBL" id="JACGCM010001448">
    <property type="protein sequence ID" value="KAF6154977.1"/>
    <property type="molecule type" value="Genomic_DNA"/>
</dbReference>
<evidence type="ECO:0000313" key="1">
    <source>
        <dbReference type="EMBL" id="KAF6154977.1"/>
    </source>
</evidence>
<reference evidence="1 2" key="1">
    <citation type="journal article" date="2020" name="IScience">
        <title>Genome Sequencing of the Endangered Kingdonia uniflora (Circaeasteraceae, Ranunculales) Reveals Potential Mechanisms of Evolutionary Specialization.</title>
        <authorList>
            <person name="Sun Y."/>
            <person name="Deng T."/>
            <person name="Zhang A."/>
            <person name="Moore M.J."/>
            <person name="Landis J.B."/>
            <person name="Lin N."/>
            <person name="Zhang H."/>
            <person name="Zhang X."/>
            <person name="Huang J."/>
            <person name="Zhang X."/>
            <person name="Sun H."/>
            <person name="Wang H."/>
        </authorList>
    </citation>
    <scope>NUCLEOTIDE SEQUENCE [LARGE SCALE GENOMIC DNA]</scope>
    <source>
        <strain evidence="1">TB1705</strain>
        <tissue evidence="1">Leaf</tissue>
    </source>
</reference>
<dbReference type="Proteomes" id="UP000541444">
    <property type="component" value="Unassembled WGS sequence"/>
</dbReference>
<keyword evidence="2" id="KW-1185">Reference proteome</keyword>
<comment type="caution">
    <text evidence="1">The sequence shown here is derived from an EMBL/GenBank/DDBJ whole genome shotgun (WGS) entry which is preliminary data.</text>
</comment>
<sequence length="99" mass="11287">MLVVLRMDSVMKVRDILKQIMSKHTSSIPEKAKLLSSRPIPNINTLLQQIKLSAFKLFVGGIVQNSHNKIISILSLKMELMEKTRCIEKSKSRINPIPF</sequence>